<evidence type="ECO:0000313" key="8">
    <source>
        <dbReference type="Proteomes" id="UP001474421"/>
    </source>
</evidence>
<reference evidence="7 8" key="1">
    <citation type="journal article" date="2024" name="Proc. Natl. Acad. Sci. U.S.A.">
        <title>The genetic regulatory architecture and epigenomic basis for age-related changes in rattlesnake venom.</title>
        <authorList>
            <person name="Hogan M.P."/>
            <person name="Holding M.L."/>
            <person name="Nystrom G.S."/>
            <person name="Colston T.J."/>
            <person name="Bartlett D.A."/>
            <person name="Mason A.J."/>
            <person name="Ellsworth S.A."/>
            <person name="Rautsaw R.M."/>
            <person name="Lawrence K.C."/>
            <person name="Strickland J.L."/>
            <person name="He B."/>
            <person name="Fraser P."/>
            <person name="Margres M.J."/>
            <person name="Gilbert D.M."/>
            <person name="Gibbs H.L."/>
            <person name="Parkinson C.L."/>
            <person name="Rokyta D.R."/>
        </authorList>
    </citation>
    <scope>NUCLEOTIDE SEQUENCE [LARGE SCALE GENOMIC DNA]</scope>
    <source>
        <strain evidence="7">DRR0105</strain>
    </source>
</reference>
<comment type="similarity">
    <text evidence="2">Belongs to the GnRH family.</text>
</comment>
<dbReference type="AlphaFoldDB" id="A0AAW1B9H2"/>
<dbReference type="EMBL" id="JAOTOJ010000007">
    <property type="protein sequence ID" value="KAK9398588.1"/>
    <property type="molecule type" value="Genomic_DNA"/>
</dbReference>
<keyword evidence="8" id="KW-1185">Reference proteome</keyword>
<dbReference type="GO" id="GO:0005576">
    <property type="term" value="C:extracellular region"/>
    <property type="evidence" value="ECO:0007669"/>
    <property type="project" value="UniProtKB-SubCell"/>
</dbReference>
<protein>
    <submittedName>
        <fullName evidence="7">Gnrh2: Gonadoliberin</fullName>
    </submittedName>
</protein>
<organism evidence="7 8">
    <name type="scientific">Crotalus adamanteus</name>
    <name type="common">Eastern diamondback rattlesnake</name>
    <dbReference type="NCBI Taxonomy" id="8729"/>
    <lineage>
        <taxon>Eukaryota</taxon>
        <taxon>Metazoa</taxon>
        <taxon>Chordata</taxon>
        <taxon>Craniata</taxon>
        <taxon>Vertebrata</taxon>
        <taxon>Euteleostomi</taxon>
        <taxon>Lepidosauria</taxon>
        <taxon>Squamata</taxon>
        <taxon>Bifurcata</taxon>
        <taxon>Unidentata</taxon>
        <taxon>Episquamata</taxon>
        <taxon>Toxicofera</taxon>
        <taxon>Serpentes</taxon>
        <taxon>Colubroidea</taxon>
        <taxon>Viperidae</taxon>
        <taxon>Crotalinae</taxon>
        <taxon>Crotalus</taxon>
    </lineage>
</organism>
<evidence type="ECO:0000313" key="7">
    <source>
        <dbReference type="EMBL" id="KAK9398588.1"/>
    </source>
</evidence>
<dbReference type="Proteomes" id="UP001474421">
    <property type="component" value="Unassembled WGS sequence"/>
</dbReference>
<proteinExistence type="inferred from homology"/>
<accession>A0AAW1B9H2</accession>
<keyword evidence="3" id="KW-0964">Secreted</keyword>
<evidence type="ECO:0000256" key="4">
    <source>
        <dbReference type="ARBA" id="ARBA00022702"/>
    </source>
</evidence>
<feature type="signal peptide" evidence="6">
    <location>
        <begin position="1"/>
        <end position="23"/>
    </location>
</feature>
<evidence type="ECO:0000256" key="6">
    <source>
        <dbReference type="SAM" id="SignalP"/>
    </source>
</evidence>
<comment type="caution">
    <text evidence="7">The sequence shown here is derived from an EMBL/GenBank/DDBJ whole genome shotgun (WGS) entry which is preliminary data.</text>
</comment>
<evidence type="ECO:0000256" key="3">
    <source>
        <dbReference type="ARBA" id="ARBA00022525"/>
    </source>
</evidence>
<keyword evidence="5" id="KW-0027">Amidation</keyword>
<keyword evidence="4" id="KW-0372">Hormone</keyword>
<dbReference type="InterPro" id="IPR002012">
    <property type="entry name" value="GnRH"/>
</dbReference>
<gene>
    <name evidence="7" type="ORF">NXF25_013557</name>
</gene>
<evidence type="ECO:0000256" key="1">
    <source>
        <dbReference type="ARBA" id="ARBA00004613"/>
    </source>
</evidence>
<evidence type="ECO:0000256" key="2">
    <source>
        <dbReference type="ARBA" id="ARBA00010968"/>
    </source>
</evidence>
<keyword evidence="6" id="KW-0732">Signal</keyword>
<feature type="chain" id="PRO_5043564716" evidence="6">
    <location>
        <begin position="24"/>
        <end position="196"/>
    </location>
</feature>
<dbReference type="PROSITE" id="PS00473">
    <property type="entry name" value="GNRH"/>
    <property type="match status" value="1"/>
</dbReference>
<name>A0AAW1B9H2_CROAD</name>
<evidence type="ECO:0000256" key="5">
    <source>
        <dbReference type="ARBA" id="ARBA00022815"/>
    </source>
</evidence>
<sequence length="196" mass="22114">MVCQRAFLIFCILFSISIQLTRAQHWSHGWYPGGKREIALPRNFEDSEESRLCDEGGCPYLKVPSHKVVKHLLVSNWILSVEILTPPGCGCPNGAFPKGNWARFSLKTLGFPPKGLEKLLGREAKRFPRKEEKNQVNPVDFWKITLGDKPLDSEVCFFWRRSGCLMKRSLVGELLGTSLVRSETGGGGRMAFDETE</sequence>
<comment type="subcellular location">
    <subcellularLocation>
        <location evidence="1">Secreted</location>
    </subcellularLocation>
</comment>
<dbReference type="GO" id="GO:0005179">
    <property type="term" value="F:hormone activity"/>
    <property type="evidence" value="ECO:0007669"/>
    <property type="project" value="UniProtKB-KW"/>
</dbReference>